<dbReference type="EMBL" id="MDAL01000030">
    <property type="protein sequence ID" value="PMN90422.1"/>
    <property type="molecule type" value="Genomic_DNA"/>
</dbReference>
<name>A0A2N7L8B3_9GAMM</name>
<feature type="compositionally biased region" description="Polar residues" evidence="1">
    <location>
        <begin position="15"/>
        <end position="27"/>
    </location>
</feature>
<proteinExistence type="predicted"/>
<dbReference type="Proteomes" id="UP000235387">
    <property type="component" value="Unassembled WGS sequence"/>
</dbReference>
<protein>
    <recommendedName>
        <fullName evidence="4">Mu-like prophage FluMu N-terminal domain-containing protein</fullName>
    </recommendedName>
</protein>
<organism evidence="2 3">
    <name type="scientific">Enterovibrio norvegicus</name>
    <dbReference type="NCBI Taxonomy" id="188144"/>
    <lineage>
        <taxon>Bacteria</taxon>
        <taxon>Pseudomonadati</taxon>
        <taxon>Pseudomonadota</taxon>
        <taxon>Gammaproteobacteria</taxon>
        <taxon>Vibrionales</taxon>
        <taxon>Vibrionaceae</taxon>
        <taxon>Enterovibrio</taxon>
    </lineage>
</organism>
<evidence type="ECO:0000313" key="2">
    <source>
        <dbReference type="EMBL" id="PMN90422.1"/>
    </source>
</evidence>
<evidence type="ECO:0008006" key="4">
    <source>
        <dbReference type="Google" id="ProtNLM"/>
    </source>
</evidence>
<comment type="caution">
    <text evidence="2">The sequence shown here is derived from an EMBL/GenBank/DDBJ whole genome shotgun (WGS) entry which is preliminary data.</text>
</comment>
<feature type="region of interest" description="Disordered" evidence="1">
    <location>
        <begin position="1"/>
        <end position="57"/>
    </location>
</feature>
<sequence length="144" mass="15427">MYFEDETVTDVPKPTASTKTPRTGSNKKATDTASTDTAQAAGTAAAPSQSDSAPSGLNTHETIMASLEGTPFVAVFVKAVSVDGFWRCGRFWPHAGVQVYAVEDPTTAHAQHDADVFVDMAALERIELEPLLVVSRLQTDEKED</sequence>
<evidence type="ECO:0000256" key="1">
    <source>
        <dbReference type="SAM" id="MobiDB-lite"/>
    </source>
</evidence>
<dbReference type="AlphaFoldDB" id="A0A2N7L8B3"/>
<gene>
    <name evidence="2" type="ORF">BCT23_19910</name>
</gene>
<reference evidence="3" key="1">
    <citation type="submission" date="2016-07" db="EMBL/GenBank/DDBJ databases">
        <title>Nontailed viruses are major unrecognized killers of bacteria in the ocean.</title>
        <authorList>
            <person name="Kauffman K."/>
            <person name="Hussain F."/>
            <person name="Yang J."/>
            <person name="Arevalo P."/>
            <person name="Brown J."/>
            <person name="Cutler M."/>
            <person name="Kelly L."/>
            <person name="Polz M.F."/>
        </authorList>
    </citation>
    <scope>NUCLEOTIDE SEQUENCE [LARGE SCALE GENOMIC DNA]</scope>
    <source>
        <strain evidence="3">10N.261.45.A10</strain>
    </source>
</reference>
<feature type="compositionally biased region" description="Low complexity" evidence="1">
    <location>
        <begin position="31"/>
        <end position="55"/>
    </location>
</feature>
<evidence type="ECO:0000313" key="3">
    <source>
        <dbReference type="Proteomes" id="UP000235387"/>
    </source>
</evidence>
<accession>A0A2N7L8B3</accession>